<protein>
    <submittedName>
        <fullName evidence="4">Uncharacterized protein LOC111105761</fullName>
    </submittedName>
</protein>
<feature type="transmembrane region" description="Helical" evidence="2">
    <location>
        <begin position="131"/>
        <end position="154"/>
    </location>
</feature>
<evidence type="ECO:0000313" key="3">
    <source>
        <dbReference type="Proteomes" id="UP000694844"/>
    </source>
</evidence>
<feature type="transmembrane region" description="Helical" evidence="2">
    <location>
        <begin position="95"/>
        <end position="119"/>
    </location>
</feature>
<keyword evidence="2" id="KW-0812">Transmembrane</keyword>
<feature type="region of interest" description="Disordered" evidence="1">
    <location>
        <begin position="161"/>
        <end position="197"/>
    </location>
</feature>
<proteinExistence type="predicted"/>
<accession>A0A8B8AXF6</accession>
<feature type="transmembrane region" description="Helical" evidence="2">
    <location>
        <begin position="55"/>
        <end position="74"/>
    </location>
</feature>
<sequence length="271" mass="29297">MLPGIVLLACGLFSPYWVNYKSNNITSECYRGVISNSGCPDGISGLGVTILGLEATSFTVVVFTTIACLALICWNDNSDDDNDEDSDGDSGCCTLFGGFLICLYPIAGIIGFAGCMVVVSEFKDHSKGWAFYVSLVASLLIILQIIICCCIFCVNCKDEKNSTSQDRGDTEPASQPTSYTISAESQPSQKYEVGKENSGYSSGLEMMNYGNNQIPGGVVGSQSSNSTEMTSHTRVENSQQNGFRMIIMRSLHVKTLVVHTSYSSQIQINYN</sequence>
<dbReference type="RefSeq" id="XP_022295850.1">
    <property type="nucleotide sequence ID" value="XM_022440142.1"/>
</dbReference>
<feature type="compositionally biased region" description="Polar residues" evidence="1">
    <location>
        <begin position="172"/>
        <end position="189"/>
    </location>
</feature>
<dbReference type="GeneID" id="111105761"/>
<gene>
    <name evidence="4" type="primary">LOC111105761</name>
</gene>
<evidence type="ECO:0000313" key="4">
    <source>
        <dbReference type="RefSeq" id="XP_022295850.1"/>
    </source>
</evidence>
<organism evidence="3 4">
    <name type="scientific">Crassostrea virginica</name>
    <name type="common">Eastern oyster</name>
    <dbReference type="NCBI Taxonomy" id="6565"/>
    <lineage>
        <taxon>Eukaryota</taxon>
        <taxon>Metazoa</taxon>
        <taxon>Spiralia</taxon>
        <taxon>Lophotrochozoa</taxon>
        <taxon>Mollusca</taxon>
        <taxon>Bivalvia</taxon>
        <taxon>Autobranchia</taxon>
        <taxon>Pteriomorphia</taxon>
        <taxon>Ostreida</taxon>
        <taxon>Ostreoidea</taxon>
        <taxon>Ostreidae</taxon>
        <taxon>Crassostrea</taxon>
    </lineage>
</organism>
<feature type="compositionally biased region" description="Basic and acidic residues" evidence="1">
    <location>
        <begin position="161"/>
        <end position="170"/>
    </location>
</feature>
<keyword evidence="3" id="KW-1185">Reference proteome</keyword>
<evidence type="ECO:0000256" key="2">
    <source>
        <dbReference type="SAM" id="Phobius"/>
    </source>
</evidence>
<reference evidence="4" key="1">
    <citation type="submission" date="2025-08" db="UniProtKB">
        <authorList>
            <consortium name="RefSeq"/>
        </authorList>
    </citation>
    <scope>IDENTIFICATION</scope>
    <source>
        <tissue evidence="4">Whole sample</tissue>
    </source>
</reference>
<dbReference type="Proteomes" id="UP000694844">
    <property type="component" value="Chromosome 8"/>
</dbReference>
<dbReference type="AlphaFoldDB" id="A0A8B8AXF6"/>
<evidence type="ECO:0000256" key="1">
    <source>
        <dbReference type="SAM" id="MobiDB-lite"/>
    </source>
</evidence>
<keyword evidence="2" id="KW-1133">Transmembrane helix</keyword>
<dbReference type="KEGG" id="cvn:111105761"/>
<keyword evidence="2" id="KW-0472">Membrane</keyword>
<name>A0A8B8AXF6_CRAVI</name>